<feature type="compositionally biased region" description="Basic and acidic residues" evidence="1">
    <location>
        <begin position="401"/>
        <end position="411"/>
    </location>
</feature>
<feature type="domain" description="MADF" evidence="2">
    <location>
        <begin position="174"/>
        <end position="214"/>
    </location>
</feature>
<evidence type="ECO:0000259" key="2">
    <source>
        <dbReference type="Pfam" id="PF10545"/>
    </source>
</evidence>
<evidence type="ECO:0000256" key="1">
    <source>
        <dbReference type="SAM" id="MobiDB-lite"/>
    </source>
</evidence>
<feature type="region of interest" description="Disordered" evidence="1">
    <location>
        <begin position="386"/>
        <end position="416"/>
    </location>
</feature>
<dbReference type="Pfam" id="PF10545">
    <property type="entry name" value="MADF_DNA_bdg"/>
    <property type="match status" value="2"/>
</dbReference>
<dbReference type="AlphaFoldDB" id="A0A7R9PKE9"/>
<dbReference type="InterPro" id="IPR006578">
    <property type="entry name" value="MADF-dom"/>
</dbReference>
<gene>
    <name evidence="3" type="ORF">TGEB3V08_LOCUS4514</name>
</gene>
<dbReference type="GO" id="GO:0005634">
    <property type="term" value="C:nucleus"/>
    <property type="evidence" value="ECO:0007669"/>
    <property type="project" value="TreeGrafter"/>
</dbReference>
<evidence type="ECO:0000313" key="3">
    <source>
        <dbReference type="EMBL" id="CAD7591246.1"/>
    </source>
</evidence>
<protein>
    <recommendedName>
        <fullName evidence="2">MADF domain-containing protein</fullName>
    </recommendedName>
</protein>
<reference evidence="3" key="1">
    <citation type="submission" date="2020-11" db="EMBL/GenBank/DDBJ databases">
        <authorList>
            <person name="Tran Van P."/>
        </authorList>
    </citation>
    <scope>NUCLEOTIDE SEQUENCE</scope>
</reference>
<feature type="domain" description="MADF" evidence="2">
    <location>
        <begin position="281"/>
        <end position="336"/>
    </location>
</feature>
<dbReference type="PANTHER" id="PTHR12243:SF67">
    <property type="entry name" value="COREPRESSOR OF PANGOLIN, ISOFORM A-RELATED"/>
    <property type="match status" value="1"/>
</dbReference>
<dbReference type="GO" id="GO:0006357">
    <property type="term" value="P:regulation of transcription by RNA polymerase II"/>
    <property type="evidence" value="ECO:0007669"/>
    <property type="project" value="TreeGrafter"/>
</dbReference>
<name>A0A7R9PKE9_TIMGE</name>
<dbReference type="EMBL" id="OE840568">
    <property type="protein sequence ID" value="CAD7591246.1"/>
    <property type="molecule type" value="Genomic_DNA"/>
</dbReference>
<proteinExistence type="predicted"/>
<sequence>MLSAARGDMVLTPRQAGVSGLHFSGQAYLYSNNDMPVTNSPVYCESEALDHSTTERVVIILNATINVLRKETLRCFQWKHSLPVDPDPKTSSQVLLLLWQYCGLTTPRKEQTVLTANVPPPAGKFSRPDCATVTPVHRRLVVECVTNVCYGTFSFWTLSVMNCRTGVHIDEEKLIFLVSNYRELYDLEHKSYSDHEKRDRIWEEIGLEMNVPRHVGDRVREVLGHVGDRVREVLGYVGDRAREMLGHVGDRVREVLGHVGDRAREVLGHVGDRVREVLGYVGDRVREVLANLCREKWNTLRGSYRRSLRSKASWFDVTGTGKKRKKWRFEDEMSFLFDFIQERESLTNFVGDEGASKDAIEFEDEIKQEADTDPLASSEIAKLSAQSETASLQGAPRPKKNPSDDGDKEDGLETTLDGYIRRKSRTMPSDQTTALDDNVTRFFVSMAETVKGFPPLLQAYVKAEVFKSVNMAEVRYLKESQEAQDSYRQAP</sequence>
<organism evidence="3">
    <name type="scientific">Timema genevievae</name>
    <name type="common">Walking stick</name>
    <dbReference type="NCBI Taxonomy" id="629358"/>
    <lineage>
        <taxon>Eukaryota</taxon>
        <taxon>Metazoa</taxon>
        <taxon>Ecdysozoa</taxon>
        <taxon>Arthropoda</taxon>
        <taxon>Hexapoda</taxon>
        <taxon>Insecta</taxon>
        <taxon>Pterygota</taxon>
        <taxon>Neoptera</taxon>
        <taxon>Polyneoptera</taxon>
        <taxon>Phasmatodea</taxon>
        <taxon>Timematodea</taxon>
        <taxon>Timematoidea</taxon>
        <taxon>Timematidae</taxon>
        <taxon>Timema</taxon>
    </lineage>
</organism>
<dbReference type="GO" id="GO:0005667">
    <property type="term" value="C:transcription regulator complex"/>
    <property type="evidence" value="ECO:0007669"/>
    <property type="project" value="TreeGrafter"/>
</dbReference>
<dbReference type="PANTHER" id="PTHR12243">
    <property type="entry name" value="MADF DOMAIN TRANSCRIPTION FACTOR"/>
    <property type="match status" value="1"/>
</dbReference>
<dbReference type="InterPro" id="IPR039353">
    <property type="entry name" value="TF_Adf1"/>
</dbReference>
<accession>A0A7R9PKE9</accession>